<protein>
    <submittedName>
        <fullName evidence="2">GNAT family N-acetyltransferase</fullName>
    </submittedName>
</protein>
<dbReference type="GO" id="GO:0016747">
    <property type="term" value="F:acyltransferase activity, transferring groups other than amino-acyl groups"/>
    <property type="evidence" value="ECO:0007669"/>
    <property type="project" value="InterPro"/>
</dbReference>
<feature type="domain" description="N-acetyltransferase" evidence="1">
    <location>
        <begin position="1"/>
        <end position="151"/>
    </location>
</feature>
<keyword evidence="2" id="KW-0808">Transferase</keyword>
<evidence type="ECO:0000313" key="2">
    <source>
        <dbReference type="EMBL" id="TBL72745.1"/>
    </source>
</evidence>
<sequence>MTEEHGKLICGWKYPAPYDIYNWPSWEQMKRHEEEFADPRIRSSQYHAVIDASGELCGFAQLFPMLGVTRLGLGMKPDRCGRRQGAGTAFVKAIVQEARRLKSDDEIDLEVLTWNERAIRTYAKAGFEPTDSYEKMTPKGMSAFYCMVYRD</sequence>
<evidence type="ECO:0000313" key="3">
    <source>
        <dbReference type="Proteomes" id="UP000293142"/>
    </source>
</evidence>
<organism evidence="2 3">
    <name type="scientific">Paenibacillus thalictri</name>
    <dbReference type="NCBI Taxonomy" id="2527873"/>
    <lineage>
        <taxon>Bacteria</taxon>
        <taxon>Bacillati</taxon>
        <taxon>Bacillota</taxon>
        <taxon>Bacilli</taxon>
        <taxon>Bacillales</taxon>
        <taxon>Paenibacillaceae</taxon>
        <taxon>Paenibacillus</taxon>
    </lineage>
</organism>
<name>A0A4Q9DJ39_9BACL</name>
<dbReference type="InterPro" id="IPR016181">
    <property type="entry name" value="Acyl_CoA_acyltransferase"/>
</dbReference>
<dbReference type="Gene3D" id="3.40.630.30">
    <property type="match status" value="1"/>
</dbReference>
<dbReference type="Proteomes" id="UP000293142">
    <property type="component" value="Unassembled WGS sequence"/>
</dbReference>
<dbReference type="RefSeq" id="WP_131016933.1">
    <property type="nucleotide sequence ID" value="NZ_SIRE01000023.1"/>
</dbReference>
<dbReference type="EMBL" id="SIRE01000023">
    <property type="protein sequence ID" value="TBL72745.1"/>
    <property type="molecule type" value="Genomic_DNA"/>
</dbReference>
<dbReference type="AlphaFoldDB" id="A0A4Q9DJ39"/>
<keyword evidence="3" id="KW-1185">Reference proteome</keyword>
<gene>
    <name evidence="2" type="ORF">EYB31_28345</name>
</gene>
<comment type="caution">
    <text evidence="2">The sequence shown here is derived from an EMBL/GenBank/DDBJ whole genome shotgun (WGS) entry which is preliminary data.</text>
</comment>
<proteinExistence type="predicted"/>
<dbReference type="InterPro" id="IPR000182">
    <property type="entry name" value="GNAT_dom"/>
</dbReference>
<accession>A0A4Q9DJ39</accession>
<dbReference type="OrthoDB" id="423921at2"/>
<dbReference type="SUPFAM" id="SSF55729">
    <property type="entry name" value="Acyl-CoA N-acyltransferases (Nat)"/>
    <property type="match status" value="1"/>
</dbReference>
<dbReference type="PROSITE" id="PS51186">
    <property type="entry name" value="GNAT"/>
    <property type="match status" value="1"/>
</dbReference>
<reference evidence="2 3" key="1">
    <citation type="submission" date="2019-02" db="EMBL/GenBank/DDBJ databases">
        <title>Paenibacillus sp. nov., isolated from surface-sterilized tissue of Thalictrum simplex L.</title>
        <authorList>
            <person name="Tuo L."/>
        </authorList>
    </citation>
    <scope>NUCLEOTIDE SEQUENCE [LARGE SCALE GENOMIC DNA]</scope>
    <source>
        <strain evidence="2 3">N2SHLJ1</strain>
    </source>
</reference>
<evidence type="ECO:0000259" key="1">
    <source>
        <dbReference type="PROSITE" id="PS51186"/>
    </source>
</evidence>
<dbReference type="Pfam" id="PF00583">
    <property type="entry name" value="Acetyltransf_1"/>
    <property type="match status" value="1"/>
</dbReference>
<dbReference type="CDD" id="cd04301">
    <property type="entry name" value="NAT_SF"/>
    <property type="match status" value="1"/>
</dbReference>